<keyword evidence="5" id="KW-1185">Reference proteome</keyword>
<dbReference type="PIRSF" id="PIRSF005647">
    <property type="entry name" value="CooC"/>
    <property type="match status" value="1"/>
</dbReference>
<dbReference type="PANTHER" id="PTHR43384">
    <property type="entry name" value="SEPTUM SITE-DETERMINING PROTEIN MIND HOMOLOG, CHLOROPLASTIC-RELATED"/>
    <property type="match status" value="1"/>
</dbReference>
<organism evidence="4 5">
    <name type="scientific">Hymenobacter roseosalivarius DSM 11622</name>
    <dbReference type="NCBI Taxonomy" id="645990"/>
    <lineage>
        <taxon>Bacteria</taxon>
        <taxon>Pseudomonadati</taxon>
        <taxon>Bacteroidota</taxon>
        <taxon>Cytophagia</taxon>
        <taxon>Cytophagales</taxon>
        <taxon>Hymenobacteraceae</taxon>
        <taxon>Hymenobacter</taxon>
    </lineage>
</organism>
<keyword evidence="1" id="KW-0547">Nucleotide-binding</keyword>
<dbReference type="Pfam" id="PF01656">
    <property type="entry name" value="CbiA"/>
    <property type="match status" value="1"/>
</dbReference>
<dbReference type="GO" id="GO:0009898">
    <property type="term" value="C:cytoplasmic side of plasma membrane"/>
    <property type="evidence" value="ECO:0007669"/>
    <property type="project" value="TreeGrafter"/>
</dbReference>
<evidence type="ECO:0000259" key="3">
    <source>
        <dbReference type="Pfam" id="PF01656"/>
    </source>
</evidence>
<dbReference type="GO" id="GO:0005829">
    <property type="term" value="C:cytosol"/>
    <property type="evidence" value="ECO:0007669"/>
    <property type="project" value="TreeGrafter"/>
</dbReference>
<dbReference type="InterPro" id="IPR027417">
    <property type="entry name" value="P-loop_NTPase"/>
</dbReference>
<keyword evidence="2" id="KW-0067">ATP-binding</keyword>
<feature type="domain" description="CobQ/CobB/MinD/ParA nucleotide binding" evidence="3">
    <location>
        <begin position="4"/>
        <end position="230"/>
    </location>
</feature>
<dbReference type="AlphaFoldDB" id="A0A1W1VMC8"/>
<accession>A0A1W1VMC8</accession>
<dbReference type="GO" id="GO:0005524">
    <property type="term" value="F:ATP binding"/>
    <property type="evidence" value="ECO:0007669"/>
    <property type="project" value="UniProtKB-KW"/>
</dbReference>
<dbReference type="Gene3D" id="3.40.50.300">
    <property type="entry name" value="P-loop containing nucleotide triphosphate hydrolases"/>
    <property type="match status" value="1"/>
</dbReference>
<dbReference type="InterPro" id="IPR050625">
    <property type="entry name" value="ParA/MinD_ATPase"/>
</dbReference>
<dbReference type="SUPFAM" id="SSF52540">
    <property type="entry name" value="P-loop containing nucleoside triphosphate hydrolases"/>
    <property type="match status" value="1"/>
</dbReference>
<reference evidence="4 5" key="1">
    <citation type="submission" date="2017-04" db="EMBL/GenBank/DDBJ databases">
        <authorList>
            <person name="Afonso C.L."/>
            <person name="Miller P.J."/>
            <person name="Scott M.A."/>
            <person name="Spackman E."/>
            <person name="Goraichik I."/>
            <person name="Dimitrov K.M."/>
            <person name="Suarez D.L."/>
            <person name="Swayne D.E."/>
        </authorList>
    </citation>
    <scope>NUCLEOTIDE SEQUENCE [LARGE SCALE GENOMIC DNA]</scope>
    <source>
        <strain evidence="4 5">DSM 11622</strain>
    </source>
</reference>
<dbReference type="PANTHER" id="PTHR43384:SF6">
    <property type="entry name" value="SEPTUM SITE-DETERMINING PROTEIN MIND HOMOLOG, CHLOROPLASTIC"/>
    <property type="match status" value="1"/>
</dbReference>
<name>A0A1W1VMC8_9BACT</name>
<dbReference type="RefSeq" id="WP_084445156.1">
    <property type="nucleotide sequence ID" value="NZ_FWWW01000067.1"/>
</dbReference>
<dbReference type="EMBL" id="FWWW01000067">
    <property type="protein sequence ID" value="SMB94478.1"/>
    <property type="molecule type" value="Genomic_DNA"/>
</dbReference>
<evidence type="ECO:0000256" key="1">
    <source>
        <dbReference type="ARBA" id="ARBA00022741"/>
    </source>
</evidence>
<dbReference type="GO" id="GO:0016887">
    <property type="term" value="F:ATP hydrolysis activity"/>
    <property type="evidence" value="ECO:0007669"/>
    <property type="project" value="TreeGrafter"/>
</dbReference>
<dbReference type="GO" id="GO:0051782">
    <property type="term" value="P:negative regulation of cell division"/>
    <property type="evidence" value="ECO:0007669"/>
    <property type="project" value="TreeGrafter"/>
</dbReference>
<evidence type="ECO:0000256" key="2">
    <source>
        <dbReference type="ARBA" id="ARBA00022840"/>
    </source>
</evidence>
<sequence length="258" mass="27532">MKIAVCGKGGVGKTTISGLLCRTLGRRGISVLAIDGDPNPNLALTLGIAPQAAMPKALTSKLLEVYEKEDGKKYAKLKVSLAEVMDTYGIQTNDNVTLLAVGQPEHAATGCMCGTHTTVREIIHTALEESEQVTLLDLEASLEQMKRGTSKYVDVLLCVVEPYYRSMEAVARFQRLGQELGITNIVAVANKVKNAADEEAIRQFCAQTALPVLGIIPLDATISEADKNGSLQIDDISRSPALQAISQLATDLLALPKA</sequence>
<gene>
    <name evidence="4" type="ORF">SAMN00120144_2009</name>
</gene>
<dbReference type="InterPro" id="IPR002586">
    <property type="entry name" value="CobQ/CobB/MinD/ParA_Nub-bd_dom"/>
</dbReference>
<dbReference type="Proteomes" id="UP000192266">
    <property type="component" value="Unassembled WGS sequence"/>
</dbReference>
<dbReference type="InterPro" id="IPR014433">
    <property type="entry name" value="CooC"/>
</dbReference>
<protein>
    <submittedName>
        <fullName evidence="4">Cobyrinic acid ac-diamide synthase</fullName>
    </submittedName>
</protein>
<evidence type="ECO:0000313" key="4">
    <source>
        <dbReference type="EMBL" id="SMB94478.1"/>
    </source>
</evidence>
<proteinExistence type="predicted"/>
<evidence type="ECO:0000313" key="5">
    <source>
        <dbReference type="Proteomes" id="UP000192266"/>
    </source>
</evidence>
<dbReference type="STRING" id="645990.SAMN00120144_2009"/>
<dbReference type="OrthoDB" id="7346657at2"/>